<dbReference type="PANTHER" id="PTHR12905">
    <property type="entry name" value="METALLOPHOSPHOESTERASE"/>
    <property type="match status" value="1"/>
</dbReference>
<evidence type="ECO:0000259" key="1">
    <source>
        <dbReference type="Pfam" id="PF00149"/>
    </source>
</evidence>
<comment type="caution">
    <text evidence="2">The sequence shown here is derived from an EMBL/GenBank/DDBJ whole genome shotgun (WGS) entry which is preliminary data.</text>
</comment>
<name>A0A812KNR2_9DINO</name>
<evidence type="ECO:0000313" key="3">
    <source>
        <dbReference type="Proteomes" id="UP000604046"/>
    </source>
</evidence>
<gene>
    <name evidence="2" type="primary">rglC</name>
    <name evidence="2" type="ORF">SNAT2548_LOCUS9737</name>
</gene>
<dbReference type="OrthoDB" id="445330at2759"/>
<dbReference type="InterPro" id="IPR004843">
    <property type="entry name" value="Calcineurin-like_PHP"/>
</dbReference>
<dbReference type="GO" id="GO:0016787">
    <property type="term" value="F:hydrolase activity"/>
    <property type="evidence" value="ECO:0007669"/>
    <property type="project" value="InterPro"/>
</dbReference>
<dbReference type="InterPro" id="IPR051693">
    <property type="entry name" value="UPF0046_metallophosphoest"/>
</dbReference>
<dbReference type="InterPro" id="IPR029052">
    <property type="entry name" value="Metallo-depent_PP-like"/>
</dbReference>
<keyword evidence="3" id="KW-1185">Reference proteome</keyword>
<dbReference type="Pfam" id="PF00149">
    <property type="entry name" value="Metallophos"/>
    <property type="match status" value="2"/>
</dbReference>
<reference evidence="2" key="1">
    <citation type="submission" date="2021-02" db="EMBL/GenBank/DDBJ databases">
        <authorList>
            <person name="Dougan E. K."/>
            <person name="Rhodes N."/>
            <person name="Thang M."/>
            <person name="Chan C."/>
        </authorList>
    </citation>
    <scope>NUCLEOTIDE SEQUENCE</scope>
</reference>
<sequence length="879" mass="96623">MASKHTLQSFHEAFGESAVAGLREVFREKACSESAGFNVDKFSHFWLFFCRFASAETYCGCTRVFASKMSKDALDFLAKMALYAPEVWYSIITGQECPQDAKNDWPNIGVAFDASSRLRRAGIEYYHATLAGKWRAQTTGAPLCYLKQLAASAHDEITTKHELPRPGTPHVRVVAISDTHLLHDELEIPDGDLLVHAGDLSYEESRSKDGRDFDKQWNELQGDFPKFLHWFKSSDLDAARALRWLGATSCFEHRVLVGGNHDYVLEQLGDANARKLCQEFNVQYLSTASGPEELSFRNGSGVSAASQLKGGRAILSGNASFQLDIDTGETQFREETARLSAGSVDVMITHGPPCGALYGASGKTFPGCINDLISRVRPQLYVCGHSHNPDNMKLSQKVAELAEGVLGVQVACTGTWNQFCGMPFVVDLPARGAQVLYKFQEAFGESAVAGSESTGFNVDKFRHFWSLGEMSPQVAPCQPRAETDASDALDFLAKMALYAPEVWYSIITGQECPQDAKNDWPNIGVAFDASSRLRRAGIEYYHATLAGKWRAQTTGAPLCYLKQLAASAHDEITTKHELPRPGTPHVRVVAISDTHLLHDELEIPDGDLLVHAGDLSYEESRSKDGRDFDKQWNELQGDFPKFLHWFKSSDLDAARALRWLGATSCFEHRVLVGGNHDYVLEQLGDANARKLCQEFNVQYLSTASGPEELSFRNGCRVKVWGSGVSAASQLKGGRAILSGNASFQLDIDTGETQFREETARLSAGSVDVMITHGPPCGALYGASGKTFPGCINDLISRVRPQLYVCGHSHNPDNMKLSQKVAELAEGVLGVQVACTGTWNQFYGMPFVVDLPVRDRLPFNPPPRELREREKLCSGGCAAS</sequence>
<evidence type="ECO:0000313" key="2">
    <source>
        <dbReference type="EMBL" id="CAE7233292.1"/>
    </source>
</evidence>
<protein>
    <submittedName>
        <fullName evidence="2">RglC protein</fullName>
    </submittedName>
</protein>
<organism evidence="2 3">
    <name type="scientific">Symbiodinium natans</name>
    <dbReference type="NCBI Taxonomy" id="878477"/>
    <lineage>
        <taxon>Eukaryota</taxon>
        <taxon>Sar</taxon>
        <taxon>Alveolata</taxon>
        <taxon>Dinophyceae</taxon>
        <taxon>Suessiales</taxon>
        <taxon>Symbiodiniaceae</taxon>
        <taxon>Symbiodinium</taxon>
    </lineage>
</organism>
<proteinExistence type="predicted"/>
<feature type="domain" description="Calcineurin-like phosphoesterase" evidence="1">
    <location>
        <begin position="172"/>
        <end position="389"/>
    </location>
</feature>
<feature type="domain" description="Calcineurin-like phosphoesterase" evidence="1">
    <location>
        <begin position="587"/>
        <end position="811"/>
    </location>
</feature>
<dbReference type="EMBL" id="CAJNDS010000779">
    <property type="protein sequence ID" value="CAE7233292.1"/>
    <property type="molecule type" value="Genomic_DNA"/>
</dbReference>
<dbReference type="PANTHER" id="PTHR12905:SF0">
    <property type="entry name" value="CALCINEURIN-LIKE PHOSPHOESTERASE DOMAIN-CONTAINING PROTEIN"/>
    <property type="match status" value="1"/>
</dbReference>
<accession>A0A812KNR2</accession>
<dbReference type="AlphaFoldDB" id="A0A812KNR2"/>
<dbReference type="Gene3D" id="3.60.21.10">
    <property type="match status" value="2"/>
</dbReference>
<dbReference type="SUPFAM" id="SSF56300">
    <property type="entry name" value="Metallo-dependent phosphatases"/>
    <property type="match status" value="2"/>
</dbReference>
<dbReference type="Proteomes" id="UP000604046">
    <property type="component" value="Unassembled WGS sequence"/>
</dbReference>